<accession>A0ABU4CDK8</accession>
<gene>
    <name evidence="2" type="ORF">R3Q59_14120</name>
</gene>
<dbReference type="EMBL" id="JAWLKA010000007">
    <property type="protein sequence ID" value="MDV6281645.1"/>
    <property type="molecule type" value="Genomic_DNA"/>
</dbReference>
<organism evidence="2 3">
    <name type="scientific">Rhodococcus jostii</name>
    <dbReference type="NCBI Taxonomy" id="132919"/>
    <lineage>
        <taxon>Bacteria</taxon>
        <taxon>Bacillati</taxon>
        <taxon>Actinomycetota</taxon>
        <taxon>Actinomycetes</taxon>
        <taxon>Mycobacteriales</taxon>
        <taxon>Nocardiaceae</taxon>
        <taxon>Rhodococcus</taxon>
    </lineage>
</organism>
<reference evidence="2 3" key="1">
    <citation type="submission" date="2023-10" db="EMBL/GenBank/DDBJ databases">
        <title>Development of a sustainable strategy for remediation of hydrocarbon-contaminated territories based on the waste exchange concept.</title>
        <authorList>
            <person name="Krivoruchko A."/>
        </authorList>
    </citation>
    <scope>NUCLEOTIDE SEQUENCE [LARGE SCALE GENOMIC DNA]</scope>
    <source>
        <strain evidence="2 3">IEGM 60</strain>
    </source>
</reference>
<feature type="signal peptide" evidence="1">
    <location>
        <begin position="1"/>
        <end position="29"/>
    </location>
</feature>
<name>A0ABU4CDK8_RHOJO</name>
<keyword evidence="3" id="KW-1185">Reference proteome</keyword>
<feature type="chain" id="PRO_5047061764" description="Secreted protein" evidence="1">
    <location>
        <begin position="30"/>
        <end position="120"/>
    </location>
</feature>
<protein>
    <recommendedName>
        <fullName evidence="4">Secreted protein</fullName>
    </recommendedName>
</protein>
<comment type="caution">
    <text evidence="2">The sequence shown here is derived from an EMBL/GenBank/DDBJ whole genome shotgun (WGS) entry which is preliminary data.</text>
</comment>
<evidence type="ECO:0008006" key="4">
    <source>
        <dbReference type="Google" id="ProtNLM"/>
    </source>
</evidence>
<keyword evidence="1" id="KW-0732">Signal</keyword>
<dbReference type="Proteomes" id="UP001185737">
    <property type="component" value="Unassembled WGS sequence"/>
</dbReference>
<evidence type="ECO:0000313" key="2">
    <source>
        <dbReference type="EMBL" id="MDV6281645.1"/>
    </source>
</evidence>
<sequence>MNGVQVKRFIAVAILSLIPLGICVPAAFADPVDPDPFGYKDRTSDFVIPLDPGVFGANAGKSIILSPYGTSRTIECASFHGQSWCRQFDHVGNEHDLYKMKIPTGSTEWDYRGVWIYNPF</sequence>
<evidence type="ECO:0000256" key="1">
    <source>
        <dbReference type="SAM" id="SignalP"/>
    </source>
</evidence>
<proteinExistence type="predicted"/>
<evidence type="ECO:0000313" key="3">
    <source>
        <dbReference type="Proteomes" id="UP001185737"/>
    </source>
</evidence>
<dbReference type="RefSeq" id="WP_317568643.1">
    <property type="nucleotide sequence ID" value="NZ_JAWLKA010000007.1"/>
</dbReference>